<comment type="subcellular location">
    <subcellularLocation>
        <location evidence="1">Nucleus</location>
    </subcellularLocation>
</comment>
<dbReference type="InterPro" id="IPR037869">
    <property type="entry name" value="Spp1/CFP1"/>
</dbReference>
<gene>
    <name evidence="9" type="primary">SPP1</name>
    <name evidence="9" type="ORF">SBRCBS47491_004455</name>
</gene>
<feature type="compositionally biased region" description="Polar residues" evidence="7">
    <location>
        <begin position="767"/>
        <end position="776"/>
    </location>
</feature>
<feature type="compositionally biased region" description="Gly residues" evidence="7">
    <location>
        <begin position="244"/>
        <end position="261"/>
    </location>
</feature>
<evidence type="ECO:0000256" key="1">
    <source>
        <dbReference type="ARBA" id="ARBA00004123"/>
    </source>
</evidence>
<evidence type="ECO:0000256" key="2">
    <source>
        <dbReference type="ARBA" id="ARBA00022723"/>
    </source>
</evidence>
<keyword evidence="2" id="KW-0479">Metal-binding</keyword>
<feature type="compositionally biased region" description="Low complexity" evidence="7">
    <location>
        <begin position="147"/>
        <end position="166"/>
    </location>
</feature>
<sequence length="776" mass="84341">MPASSAASHASRSPSPLSTSYSQDSLPAEFTGSYFAPVGMPSAATALGRLSSVDSDVHMTDMTDGTADNSAASYRPRQERQERQRSERNSSPLSNASTTGTSAAAANSNSNNRKRSLTSSAAASSAVKRGGSSIGGMAAKQKKTATSRGGSSSANMRGGSGNSSSGVTRPKKGVAIPKPSKPKNGTENRRLSKSTLSSPSPRRIKRELDSSDDDNDDDRDNHLEADDEDDDLEDLEDDRSMDGGLNGIAGTGSGIGDGPGIDGNTSDNGPYCICRGPDDHRWMIQCDDCEDWFHGDCVNINKDDGENMMLSYICPNCTIPGRYVTRYRRLCSLPGCRRAARLYGEDGMSPAEAPVLTSASATASHFCSDSHRDQWWDNLLGQLPTDRRSSSSYGGGTAAAAAEAKMAVDLFTPTQLLAVLAHTDQPGVAQMLLQGLVSEHHQNKLTTDADLERRMTVEERETTQKSAADRYHLAEQIVMCKKMLQLLDMTKTRSQEAIKAGLIERDSCGYDERLQHVGVQPHFQQFLASPEGVALYRGEKLQAPQFDNNGRRIEYFKGGRVKSEDDGNDSDSDSGETFNQDTAGMCGKRKCKSHASWFSTLARDVRMQMHEFTRQAAALRDNETRIRLAAIQRSFVKEHSAYEVRYVGDSDNSLTSLASDSDYDDDDDEDEDEDDDESDDNCEQTEKKEEQTGTPLSEEIAPPMHHILNEDDDEDMVDLVGYGDDSEDEDRDTKNTATPLYNGGYSRNSLSAASGGAHETLRRKGHSPNTDGTVSD</sequence>
<keyword evidence="3 6" id="KW-0863">Zinc-finger</keyword>
<dbReference type="SUPFAM" id="SSF57903">
    <property type="entry name" value="FYVE/PHD zinc finger"/>
    <property type="match status" value="1"/>
</dbReference>
<dbReference type="Proteomes" id="UP001642406">
    <property type="component" value="Unassembled WGS sequence"/>
</dbReference>
<protein>
    <submittedName>
        <fullName evidence="9">COMPASS (Complex proteins associated with Set1p) component</fullName>
    </submittedName>
</protein>
<name>A0ABP0BQ98_9PEZI</name>
<feature type="region of interest" description="Disordered" evidence="7">
    <location>
        <begin position="557"/>
        <end position="585"/>
    </location>
</feature>
<dbReference type="Pfam" id="PF00628">
    <property type="entry name" value="PHD"/>
    <property type="match status" value="1"/>
</dbReference>
<dbReference type="PROSITE" id="PS50016">
    <property type="entry name" value="ZF_PHD_2"/>
    <property type="match status" value="1"/>
</dbReference>
<evidence type="ECO:0000256" key="5">
    <source>
        <dbReference type="ARBA" id="ARBA00023242"/>
    </source>
</evidence>
<keyword evidence="10" id="KW-1185">Reference proteome</keyword>
<feature type="domain" description="PHD-type" evidence="8">
    <location>
        <begin position="269"/>
        <end position="320"/>
    </location>
</feature>
<comment type="caution">
    <text evidence="9">The sequence shown here is derived from an EMBL/GenBank/DDBJ whole genome shotgun (WGS) entry which is preliminary data.</text>
</comment>
<accession>A0ABP0BQ98</accession>
<keyword evidence="4" id="KW-0862">Zinc</keyword>
<dbReference type="Gene3D" id="3.30.40.10">
    <property type="entry name" value="Zinc/RING finger domain, C3HC4 (zinc finger)"/>
    <property type="match status" value="1"/>
</dbReference>
<dbReference type="PANTHER" id="PTHR46174">
    <property type="entry name" value="CXXC-TYPE ZINC FINGER PROTEIN 1"/>
    <property type="match status" value="1"/>
</dbReference>
<evidence type="ECO:0000256" key="3">
    <source>
        <dbReference type="ARBA" id="ARBA00022771"/>
    </source>
</evidence>
<dbReference type="InterPro" id="IPR011011">
    <property type="entry name" value="Znf_FYVE_PHD"/>
</dbReference>
<evidence type="ECO:0000313" key="9">
    <source>
        <dbReference type="EMBL" id="CAK7221225.1"/>
    </source>
</evidence>
<evidence type="ECO:0000313" key="10">
    <source>
        <dbReference type="Proteomes" id="UP001642406"/>
    </source>
</evidence>
<dbReference type="InterPro" id="IPR019787">
    <property type="entry name" value="Znf_PHD-finger"/>
</dbReference>
<feature type="region of interest" description="Disordered" evidence="7">
    <location>
        <begin position="1"/>
        <end position="25"/>
    </location>
</feature>
<dbReference type="InterPro" id="IPR013083">
    <property type="entry name" value="Znf_RING/FYVE/PHD"/>
</dbReference>
<organism evidence="9 10">
    <name type="scientific">Sporothrix bragantina</name>
    <dbReference type="NCBI Taxonomy" id="671064"/>
    <lineage>
        <taxon>Eukaryota</taxon>
        <taxon>Fungi</taxon>
        <taxon>Dikarya</taxon>
        <taxon>Ascomycota</taxon>
        <taxon>Pezizomycotina</taxon>
        <taxon>Sordariomycetes</taxon>
        <taxon>Sordariomycetidae</taxon>
        <taxon>Ophiostomatales</taxon>
        <taxon>Ophiostomataceae</taxon>
        <taxon>Sporothrix</taxon>
    </lineage>
</organism>
<feature type="compositionally biased region" description="Polar residues" evidence="7">
    <location>
        <begin position="735"/>
        <end position="752"/>
    </location>
</feature>
<keyword evidence="5" id="KW-0539">Nucleus</keyword>
<feature type="compositionally biased region" description="Acidic residues" evidence="7">
    <location>
        <begin position="661"/>
        <end position="683"/>
    </location>
</feature>
<dbReference type="EMBL" id="CAWUHC010000034">
    <property type="protein sequence ID" value="CAK7221225.1"/>
    <property type="molecule type" value="Genomic_DNA"/>
</dbReference>
<dbReference type="PROSITE" id="PS01359">
    <property type="entry name" value="ZF_PHD_1"/>
    <property type="match status" value="1"/>
</dbReference>
<feature type="region of interest" description="Disordered" evidence="7">
    <location>
        <begin position="57"/>
        <end position="262"/>
    </location>
</feature>
<dbReference type="PANTHER" id="PTHR46174:SF1">
    <property type="entry name" value="CXXC-TYPE ZINC FINGER PROTEIN 1"/>
    <property type="match status" value="1"/>
</dbReference>
<evidence type="ECO:0000256" key="4">
    <source>
        <dbReference type="ARBA" id="ARBA00022833"/>
    </source>
</evidence>
<feature type="region of interest" description="Disordered" evidence="7">
    <location>
        <begin position="651"/>
        <end position="776"/>
    </location>
</feature>
<dbReference type="InterPro" id="IPR019786">
    <property type="entry name" value="Zinc_finger_PHD-type_CS"/>
</dbReference>
<feature type="compositionally biased region" description="Basic and acidic residues" evidence="7">
    <location>
        <begin position="76"/>
        <end position="88"/>
    </location>
</feature>
<feature type="compositionally biased region" description="Acidic residues" evidence="7">
    <location>
        <begin position="225"/>
        <end position="239"/>
    </location>
</feature>
<evidence type="ECO:0000256" key="6">
    <source>
        <dbReference type="PROSITE-ProRule" id="PRU00146"/>
    </source>
</evidence>
<evidence type="ECO:0000256" key="7">
    <source>
        <dbReference type="SAM" id="MobiDB-lite"/>
    </source>
</evidence>
<dbReference type="CDD" id="cd15552">
    <property type="entry name" value="PHD_PHF3_like"/>
    <property type="match status" value="1"/>
</dbReference>
<dbReference type="InterPro" id="IPR001965">
    <property type="entry name" value="Znf_PHD"/>
</dbReference>
<reference evidence="9 10" key="1">
    <citation type="submission" date="2024-01" db="EMBL/GenBank/DDBJ databases">
        <authorList>
            <person name="Allen C."/>
            <person name="Tagirdzhanova G."/>
        </authorList>
    </citation>
    <scope>NUCLEOTIDE SEQUENCE [LARGE SCALE GENOMIC DNA]</scope>
</reference>
<proteinExistence type="predicted"/>
<evidence type="ECO:0000259" key="8">
    <source>
        <dbReference type="PROSITE" id="PS50016"/>
    </source>
</evidence>
<dbReference type="SMART" id="SM00249">
    <property type="entry name" value="PHD"/>
    <property type="match status" value="1"/>
</dbReference>
<feature type="compositionally biased region" description="Low complexity" evidence="7">
    <location>
        <begin position="89"/>
        <end position="111"/>
    </location>
</feature>